<sequence length="65" mass="7454">MWSVSRYVLSGSYVGLLWGEVQVGAWVGFFGLLYLSTTFPFPPAMLLSFPSWDTLMSLWSWHFAE</sequence>
<gene>
    <name evidence="1" type="ORF">CGI_10017342</name>
</gene>
<dbReference type="AlphaFoldDB" id="K1PNE4"/>
<proteinExistence type="predicted"/>
<dbReference type="HOGENOM" id="CLU_2851845_0_0_1"/>
<reference evidence="1" key="1">
    <citation type="journal article" date="2012" name="Nature">
        <title>The oyster genome reveals stress adaptation and complexity of shell formation.</title>
        <authorList>
            <person name="Zhang G."/>
            <person name="Fang X."/>
            <person name="Guo X."/>
            <person name="Li L."/>
            <person name="Luo R."/>
            <person name="Xu F."/>
            <person name="Yang P."/>
            <person name="Zhang L."/>
            <person name="Wang X."/>
            <person name="Qi H."/>
            <person name="Xiong Z."/>
            <person name="Que H."/>
            <person name="Xie Y."/>
            <person name="Holland P.W."/>
            <person name="Paps J."/>
            <person name="Zhu Y."/>
            <person name="Wu F."/>
            <person name="Chen Y."/>
            <person name="Wang J."/>
            <person name="Peng C."/>
            <person name="Meng J."/>
            <person name="Yang L."/>
            <person name="Liu J."/>
            <person name="Wen B."/>
            <person name="Zhang N."/>
            <person name="Huang Z."/>
            <person name="Zhu Q."/>
            <person name="Feng Y."/>
            <person name="Mount A."/>
            <person name="Hedgecock D."/>
            <person name="Xu Z."/>
            <person name="Liu Y."/>
            <person name="Domazet-Loso T."/>
            <person name="Du Y."/>
            <person name="Sun X."/>
            <person name="Zhang S."/>
            <person name="Liu B."/>
            <person name="Cheng P."/>
            <person name="Jiang X."/>
            <person name="Li J."/>
            <person name="Fan D."/>
            <person name="Wang W."/>
            <person name="Fu W."/>
            <person name="Wang T."/>
            <person name="Wang B."/>
            <person name="Zhang J."/>
            <person name="Peng Z."/>
            <person name="Li Y."/>
            <person name="Li N."/>
            <person name="Wang J."/>
            <person name="Chen M."/>
            <person name="He Y."/>
            <person name="Tan F."/>
            <person name="Song X."/>
            <person name="Zheng Q."/>
            <person name="Huang R."/>
            <person name="Yang H."/>
            <person name="Du X."/>
            <person name="Chen L."/>
            <person name="Yang M."/>
            <person name="Gaffney P.M."/>
            <person name="Wang S."/>
            <person name="Luo L."/>
            <person name="She Z."/>
            <person name="Ming Y."/>
            <person name="Huang W."/>
            <person name="Zhang S."/>
            <person name="Huang B."/>
            <person name="Zhang Y."/>
            <person name="Qu T."/>
            <person name="Ni P."/>
            <person name="Miao G."/>
            <person name="Wang J."/>
            <person name="Wang Q."/>
            <person name="Steinberg C.E."/>
            <person name="Wang H."/>
            <person name="Li N."/>
            <person name="Qian L."/>
            <person name="Zhang G."/>
            <person name="Li Y."/>
            <person name="Yang H."/>
            <person name="Liu X."/>
            <person name="Wang J."/>
            <person name="Yin Y."/>
            <person name="Wang J."/>
        </authorList>
    </citation>
    <scope>NUCLEOTIDE SEQUENCE [LARGE SCALE GENOMIC DNA]</scope>
    <source>
        <strain evidence="1">05x7-T-G4-1.051#20</strain>
    </source>
</reference>
<protein>
    <submittedName>
        <fullName evidence="1">Uncharacterized protein</fullName>
    </submittedName>
</protein>
<evidence type="ECO:0000313" key="1">
    <source>
        <dbReference type="EMBL" id="EKC23178.1"/>
    </source>
</evidence>
<dbReference type="EMBL" id="JH816014">
    <property type="protein sequence ID" value="EKC23178.1"/>
    <property type="molecule type" value="Genomic_DNA"/>
</dbReference>
<dbReference type="InParanoid" id="K1PNE4"/>
<accession>K1PNE4</accession>
<organism evidence="1">
    <name type="scientific">Magallana gigas</name>
    <name type="common">Pacific oyster</name>
    <name type="synonym">Crassostrea gigas</name>
    <dbReference type="NCBI Taxonomy" id="29159"/>
    <lineage>
        <taxon>Eukaryota</taxon>
        <taxon>Metazoa</taxon>
        <taxon>Spiralia</taxon>
        <taxon>Lophotrochozoa</taxon>
        <taxon>Mollusca</taxon>
        <taxon>Bivalvia</taxon>
        <taxon>Autobranchia</taxon>
        <taxon>Pteriomorphia</taxon>
        <taxon>Ostreida</taxon>
        <taxon>Ostreoidea</taxon>
        <taxon>Ostreidae</taxon>
        <taxon>Magallana</taxon>
    </lineage>
</organism>
<name>K1PNE4_MAGGI</name>